<dbReference type="CDD" id="cd02976">
    <property type="entry name" value="NrdH"/>
    <property type="match status" value="1"/>
</dbReference>
<dbReference type="RefSeq" id="WP_301219552.1">
    <property type="nucleotide sequence ID" value="NZ_JAROCB010000003.1"/>
</dbReference>
<feature type="domain" description="Glutaredoxin" evidence="1">
    <location>
        <begin position="11"/>
        <end position="70"/>
    </location>
</feature>
<reference evidence="2" key="1">
    <citation type="submission" date="2023-03" db="EMBL/GenBank/DDBJ databases">
        <title>MT1 and MT2 Draft Genomes of Novel Species.</title>
        <authorList>
            <person name="Venkateswaran K."/>
        </authorList>
    </citation>
    <scope>NUCLEOTIDE SEQUENCE</scope>
    <source>
        <strain evidence="2">F6_8S_P_1A</strain>
    </source>
</reference>
<keyword evidence="3" id="KW-1185">Reference proteome</keyword>
<dbReference type="EMBL" id="JAROCB010000003">
    <property type="protein sequence ID" value="MDN4598212.1"/>
    <property type="molecule type" value="Genomic_DNA"/>
</dbReference>
<name>A0ABT8IZE8_9MICO</name>
<evidence type="ECO:0000313" key="2">
    <source>
        <dbReference type="EMBL" id="MDN4598212.1"/>
    </source>
</evidence>
<dbReference type="Proteomes" id="UP001174210">
    <property type="component" value="Unassembled WGS sequence"/>
</dbReference>
<dbReference type="Pfam" id="PF00462">
    <property type="entry name" value="Glutaredoxin"/>
    <property type="match status" value="1"/>
</dbReference>
<dbReference type="Gene3D" id="3.40.30.10">
    <property type="entry name" value="Glutaredoxin"/>
    <property type="match status" value="1"/>
</dbReference>
<sequence>MTSPTPTFDRVTVFGADWCRDCIRSKSLLDRLGADYEYIDLVARPDEADRAREISGRTNIPVIVFPDGRHLVEPTDPELEAALRG</sequence>
<dbReference type="InterPro" id="IPR036249">
    <property type="entry name" value="Thioredoxin-like_sf"/>
</dbReference>
<accession>A0ABT8IZE8</accession>
<organism evidence="2 3">
    <name type="scientific">Leifsonia virtsii</name>
    <dbReference type="NCBI Taxonomy" id="3035915"/>
    <lineage>
        <taxon>Bacteria</taxon>
        <taxon>Bacillati</taxon>
        <taxon>Actinomycetota</taxon>
        <taxon>Actinomycetes</taxon>
        <taxon>Micrococcales</taxon>
        <taxon>Microbacteriaceae</taxon>
        <taxon>Leifsonia</taxon>
    </lineage>
</organism>
<gene>
    <name evidence="2" type="ORF">P5G59_13755</name>
</gene>
<dbReference type="SUPFAM" id="SSF52833">
    <property type="entry name" value="Thioredoxin-like"/>
    <property type="match status" value="1"/>
</dbReference>
<protein>
    <submittedName>
        <fullName evidence="2">Glutaredoxin family protein</fullName>
    </submittedName>
</protein>
<evidence type="ECO:0000259" key="1">
    <source>
        <dbReference type="Pfam" id="PF00462"/>
    </source>
</evidence>
<proteinExistence type="predicted"/>
<evidence type="ECO:0000313" key="3">
    <source>
        <dbReference type="Proteomes" id="UP001174210"/>
    </source>
</evidence>
<dbReference type="PROSITE" id="PS51354">
    <property type="entry name" value="GLUTAREDOXIN_2"/>
    <property type="match status" value="1"/>
</dbReference>
<comment type="caution">
    <text evidence="2">The sequence shown here is derived from an EMBL/GenBank/DDBJ whole genome shotgun (WGS) entry which is preliminary data.</text>
</comment>
<dbReference type="InterPro" id="IPR002109">
    <property type="entry name" value="Glutaredoxin"/>
</dbReference>